<evidence type="ECO:0000313" key="3">
    <source>
        <dbReference type="Proteomes" id="UP000199577"/>
    </source>
</evidence>
<dbReference type="STRING" id="623281.SAMN05421747_102245"/>
<accession>A0A1I1F4L0</accession>
<dbReference type="AlphaFoldDB" id="A0A1I1F4L0"/>
<organism evidence="2 3">
    <name type="scientific">Parapedobacter composti</name>
    <dbReference type="NCBI Taxonomy" id="623281"/>
    <lineage>
        <taxon>Bacteria</taxon>
        <taxon>Pseudomonadati</taxon>
        <taxon>Bacteroidota</taxon>
        <taxon>Sphingobacteriia</taxon>
        <taxon>Sphingobacteriales</taxon>
        <taxon>Sphingobacteriaceae</taxon>
        <taxon>Parapedobacter</taxon>
    </lineage>
</organism>
<gene>
    <name evidence="2" type="ORF">SAMN05421747_102245</name>
</gene>
<evidence type="ECO:0000313" key="2">
    <source>
        <dbReference type="EMBL" id="SFB94325.1"/>
    </source>
</evidence>
<dbReference type="Proteomes" id="UP000199577">
    <property type="component" value="Unassembled WGS sequence"/>
</dbReference>
<name>A0A1I1F4L0_9SPHI</name>
<feature type="domain" description="SusE outer membrane protein" evidence="1">
    <location>
        <begin position="48"/>
        <end position="142"/>
    </location>
</feature>
<keyword evidence="3" id="KW-1185">Reference proteome</keyword>
<evidence type="ECO:0000259" key="1">
    <source>
        <dbReference type="Pfam" id="PF14292"/>
    </source>
</evidence>
<dbReference type="InterPro" id="IPR025970">
    <property type="entry name" value="SusE"/>
</dbReference>
<sequence>MNQTVVNNIIMKCHIGRLPLLAFMLALMLFAGCAEKTEFRNVMVTEVPNFYEPADNRYLVLQPVGNLYFEWERASSEDNSIVYYDLLFDRPEGDFSSPVYVVPSDNRGIGTGATLSHSTLDRIAAMMGVEPGMEGAFKWTVRSSRGLNQVVATSYRTITVVRLTSVPALQAGELLYIAGEGAEEGQQVKRLSEHIYEIYTHLEADKPYYFYSELGGNRRTFTVVKEDNTFRETYDAPEGSTVSASGEYRLKLDFETAVVTIQRVDKVEIRVSWTSAKEAFQYAGKGIWELKDYNVRLTSTDWGFDERYKIIFTVNGVEEEWGQAGTFYDPRPSIDRPGYRDMAPTESGQWAGAQFKFPNELCDPGNLSRYYTDVRISMTAERNYTHDFLNIRD</sequence>
<dbReference type="EMBL" id="FOLL01000002">
    <property type="protein sequence ID" value="SFB94325.1"/>
    <property type="molecule type" value="Genomic_DNA"/>
</dbReference>
<dbReference type="OrthoDB" id="631295at2"/>
<proteinExistence type="predicted"/>
<protein>
    <submittedName>
        <fullName evidence="2">SusE outer membrane protein</fullName>
    </submittedName>
</protein>
<reference evidence="3" key="1">
    <citation type="submission" date="2016-10" db="EMBL/GenBank/DDBJ databases">
        <authorList>
            <person name="Varghese N."/>
            <person name="Submissions S."/>
        </authorList>
    </citation>
    <scope>NUCLEOTIDE SEQUENCE [LARGE SCALE GENOMIC DNA]</scope>
    <source>
        <strain evidence="3">DSM 22900</strain>
    </source>
</reference>
<dbReference type="Pfam" id="PF14292">
    <property type="entry name" value="SusE"/>
    <property type="match status" value="1"/>
</dbReference>